<keyword evidence="1" id="KW-0175">Coiled coil</keyword>
<accession>A0A6C0EYI4</accession>
<proteinExistence type="predicted"/>
<sequence length="481" mass="53347">MTKINTYKNKKYRLKTRKYKMKTRKYKLKTRKYKKGGTLGKVGNSVTGVSTSTANLGIAALNGLSTLVDTGAAAIVNTTQIVSVATDDTLRVARGMTETIGVLGDAIEVANLSATVALSLVNKTLSMFQKSLISQASTVSELYKKYDTEQTKGQIPIRTAYINYLDKNFSGLLKISKERTETLKKKNYADERIAYSYMKQLGCTGFRYAGLVSCGFSVKPNQVLPKVTIGGTNSTLYTGTQVKNIYEKIKNLNRVFLTYVQTMDVKMKISYNDAKQQIETILPEQTSQKRVNAGLLEVIVKFMESNSISIYVGNPGDKENTTFLGHEKMVNDELGQLVTIRKQQKINEEKKNLNKEQAKSVIQEEKEQANSVTQEEKKKIAAEKAKLVAEKKKLVAEQEKLVAEQKAEQEALKIKIQFAADTQKRNAITKDLRKQLDTFSPAPAEPVVTAPVVAVAAEPVAVVTDPIANNEQNPLLNKSFN</sequence>
<feature type="coiled-coil region" evidence="1">
    <location>
        <begin position="346"/>
        <end position="415"/>
    </location>
</feature>
<dbReference type="AlphaFoldDB" id="A0A6C0EYI4"/>
<protein>
    <submittedName>
        <fullName evidence="2">Uncharacterized protein</fullName>
    </submittedName>
</protein>
<evidence type="ECO:0000256" key="1">
    <source>
        <dbReference type="SAM" id="Coils"/>
    </source>
</evidence>
<organism evidence="2">
    <name type="scientific">viral metagenome</name>
    <dbReference type="NCBI Taxonomy" id="1070528"/>
    <lineage>
        <taxon>unclassified sequences</taxon>
        <taxon>metagenomes</taxon>
        <taxon>organismal metagenomes</taxon>
    </lineage>
</organism>
<evidence type="ECO:0000313" key="2">
    <source>
        <dbReference type="EMBL" id="QHT32245.1"/>
    </source>
</evidence>
<name>A0A6C0EYI4_9ZZZZ</name>
<dbReference type="EMBL" id="MN738933">
    <property type="protein sequence ID" value="QHT32245.1"/>
    <property type="molecule type" value="Genomic_DNA"/>
</dbReference>
<reference evidence="2" key="1">
    <citation type="journal article" date="2020" name="Nature">
        <title>Giant virus diversity and host interactions through global metagenomics.</title>
        <authorList>
            <person name="Schulz F."/>
            <person name="Roux S."/>
            <person name="Paez-Espino D."/>
            <person name="Jungbluth S."/>
            <person name="Walsh D.A."/>
            <person name="Denef V.J."/>
            <person name="McMahon K.D."/>
            <person name="Konstantinidis K.T."/>
            <person name="Eloe-Fadrosh E.A."/>
            <person name="Kyrpides N.C."/>
            <person name="Woyke T."/>
        </authorList>
    </citation>
    <scope>NUCLEOTIDE SEQUENCE</scope>
    <source>
        <strain evidence="2">GVMAG-M-3300009159-65</strain>
    </source>
</reference>